<dbReference type="SMART" id="SM00861">
    <property type="entry name" value="Transket_pyr"/>
    <property type="match status" value="1"/>
</dbReference>
<dbReference type="Gene3D" id="3.40.50.920">
    <property type="match status" value="1"/>
</dbReference>
<dbReference type="FunFam" id="3.40.50.970:FF:000001">
    <property type="entry name" value="Pyruvate dehydrogenase E1 beta subunit"/>
    <property type="match status" value="1"/>
</dbReference>
<reference evidence="13" key="1">
    <citation type="submission" date="2019-08" db="EMBL/GenBank/DDBJ databases">
        <title>The genome of the North American firefly Photinus pyralis.</title>
        <authorList>
            <consortium name="Photinus pyralis genome working group"/>
            <person name="Fallon T.R."/>
            <person name="Sander Lower S.E."/>
            <person name="Weng J.-K."/>
        </authorList>
    </citation>
    <scope>NUCLEOTIDE SEQUENCE</scope>
    <source>
        <strain evidence="13">TRF0915ILg1</strain>
        <tissue evidence="13">Whole body</tissue>
    </source>
</reference>
<dbReference type="PANTHER" id="PTHR42980:SF1">
    <property type="entry name" value="2-OXOISOVALERATE DEHYDROGENASE SUBUNIT BETA, MITOCHONDRIAL"/>
    <property type="match status" value="1"/>
</dbReference>
<dbReference type="GO" id="GO:0003863">
    <property type="term" value="F:branched-chain 2-oxo acid dehydrogenase activity"/>
    <property type="evidence" value="ECO:0007669"/>
    <property type="project" value="UniProtKB-EC"/>
</dbReference>
<comment type="catalytic activity">
    <reaction evidence="7">
        <text>N(6)-[(R)-lipoyl]-L-lysyl-[protein] + 3-methyl-2-oxobutanoate + H(+) = N(6)-[(R)-S(8)-2-methylpropanoyldihydrolipoyl]-L-lysyl-[protein] + CO2</text>
        <dbReference type="Rhea" id="RHEA:13457"/>
        <dbReference type="Rhea" id="RHEA-COMP:10474"/>
        <dbReference type="Rhea" id="RHEA-COMP:10497"/>
        <dbReference type="ChEBI" id="CHEBI:11851"/>
        <dbReference type="ChEBI" id="CHEBI:15378"/>
        <dbReference type="ChEBI" id="CHEBI:16526"/>
        <dbReference type="ChEBI" id="CHEBI:83099"/>
        <dbReference type="ChEBI" id="CHEBI:83142"/>
        <dbReference type="EC" id="1.2.4.4"/>
    </reaction>
    <physiologicalReaction direction="left-to-right" evidence="7">
        <dbReference type="Rhea" id="RHEA:13458"/>
    </physiologicalReaction>
</comment>
<comment type="function">
    <text evidence="8">Together with BCKDHA forms the heterotetrameric E1 subunit of the mitochondrial branched-chain alpha-ketoacid dehydrogenase (BCKD) complex. The BCKD complex catalyzes the multi-step oxidative decarboxylation of alpha-ketoacids derived from the branched-chain amino-acids valine, leucine and isoleucine producing CO2 and acyl-CoA which is subsequently utilized to produce energy. The E1 subunit catalyzes the first step with the decarboxylation of the alpha-ketoacid forming an enzyme-product intermediate. A reductive acylation mediated by the lipoylamide cofactor of E2 extracts the acyl group from the E1 active site for the next step of the reaction.</text>
</comment>
<evidence type="ECO:0000256" key="4">
    <source>
        <dbReference type="ARBA" id="ARBA00022946"/>
    </source>
</evidence>
<evidence type="ECO:0000256" key="10">
    <source>
        <dbReference type="ARBA" id="ARBA00071568"/>
    </source>
</evidence>
<dbReference type="EMBL" id="VTPC01090743">
    <property type="protein sequence ID" value="KAF2881402.1"/>
    <property type="molecule type" value="Genomic_DNA"/>
</dbReference>
<evidence type="ECO:0000313" key="14">
    <source>
        <dbReference type="Proteomes" id="UP000801492"/>
    </source>
</evidence>
<dbReference type="CDD" id="cd07036">
    <property type="entry name" value="TPP_PYR_E1-PDHc-beta_like"/>
    <property type="match status" value="1"/>
</dbReference>
<comment type="caution">
    <text evidence="13">The sequence shown here is derived from an EMBL/GenBank/DDBJ whole genome shotgun (WGS) entry which is preliminary data.</text>
</comment>
<evidence type="ECO:0000256" key="8">
    <source>
        <dbReference type="ARBA" id="ARBA00057409"/>
    </source>
</evidence>
<feature type="domain" description="Transketolase-like pyrimidine-binding" evidence="12">
    <location>
        <begin position="48"/>
        <end position="223"/>
    </location>
</feature>
<dbReference type="FunFam" id="3.40.50.920:FF:000004">
    <property type="entry name" value="2-oxoisovalerate dehydrogenase subunit beta 1, mitochondrial"/>
    <property type="match status" value="1"/>
</dbReference>
<dbReference type="Pfam" id="PF02779">
    <property type="entry name" value="Transket_pyr"/>
    <property type="match status" value="1"/>
</dbReference>
<evidence type="ECO:0000256" key="5">
    <source>
        <dbReference type="ARBA" id="ARBA00023002"/>
    </source>
</evidence>
<keyword evidence="6" id="KW-0496">Mitochondrion</keyword>
<organism evidence="13 14">
    <name type="scientific">Ignelater luminosus</name>
    <name type="common">Cucubano</name>
    <name type="synonym">Pyrophorus luminosus</name>
    <dbReference type="NCBI Taxonomy" id="2038154"/>
    <lineage>
        <taxon>Eukaryota</taxon>
        <taxon>Metazoa</taxon>
        <taxon>Ecdysozoa</taxon>
        <taxon>Arthropoda</taxon>
        <taxon>Hexapoda</taxon>
        <taxon>Insecta</taxon>
        <taxon>Pterygota</taxon>
        <taxon>Neoptera</taxon>
        <taxon>Endopterygota</taxon>
        <taxon>Coleoptera</taxon>
        <taxon>Polyphaga</taxon>
        <taxon>Elateriformia</taxon>
        <taxon>Elateroidea</taxon>
        <taxon>Elateridae</taxon>
        <taxon>Agrypninae</taxon>
        <taxon>Pyrophorini</taxon>
        <taxon>Ignelater</taxon>
    </lineage>
</organism>
<keyword evidence="4" id="KW-0809">Transit peptide</keyword>
<keyword evidence="14" id="KW-1185">Reference proteome</keyword>
<dbReference type="PANTHER" id="PTHR42980">
    <property type="entry name" value="2-OXOISOVALERATE DEHYDROGENASE SUBUNIT BETA-RELATED"/>
    <property type="match status" value="1"/>
</dbReference>
<dbReference type="GO" id="GO:0005759">
    <property type="term" value="C:mitochondrial matrix"/>
    <property type="evidence" value="ECO:0007669"/>
    <property type="project" value="UniProtKB-SubCell"/>
</dbReference>
<evidence type="ECO:0000256" key="9">
    <source>
        <dbReference type="ARBA" id="ARBA00063295"/>
    </source>
</evidence>
<gene>
    <name evidence="13" type="ORF">ILUMI_24776</name>
</gene>
<evidence type="ECO:0000259" key="12">
    <source>
        <dbReference type="SMART" id="SM00861"/>
    </source>
</evidence>
<dbReference type="InterPro" id="IPR005475">
    <property type="entry name" value="Transketolase-like_Pyr-bd"/>
</dbReference>
<dbReference type="GO" id="GO:0007584">
    <property type="term" value="P:response to nutrient"/>
    <property type="evidence" value="ECO:0007669"/>
    <property type="project" value="TreeGrafter"/>
</dbReference>
<dbReference type="SUPFAM" id="SSF52518">
    <property type="entry name" value="Thiamin diphosphate-binding fold (THDP-binding)"/>
    <property type="match status" value="1"/>
</dbReference>
<sequence length="369" mass="40643">MALSKLNLKCFNINASTKESVCAQVFKRNFFNYVPSKKQIVNGPTIRMNMFQAINNALDIALKSDDTAMVFGEDVAFGGVFRCTMDLQKKYGKSRIFNTPLCEQGIVGFGIGVANMGSTAIAEIQFADYIFPAFDQLVNEAAKCRYRSGNQFNCGKLTVRAPCGAVGHGALYHSQSPEGYFAHTPGLKVVVPRGPIHAKGLLLSCIREPDPCIVLEPKVLYRAAVDEVPEGDYSIPIGKAEVVVEGDAVTLIGWGTQVHVLTEVAQLAKTKFNVNCEVIDLVSILPWDRDTVCKSVKKTKRVLISHEAPLTAGFGAELASTIQEECFLHLEAPISRVTGFDTPFPHIFEPFYLPDKWRCLQAIRNLLDY</sequence>
<evidence type="ECO:0000256" key="11">
    <source>
        <dbReference type="ARBA" id="ARBA00082400"/>
    </source>
</evidence>
<dbReference type="Gene3D" id="3.40.50.970">
    <property type="match status" value="1"/>
</dbReference>
<accession>A0A8K0C9V4</accession>
<dbReference type="SUPFAM" id="SSF52922">
    <property type="entry name" value="TK C-terminal domain-like"/>
    <property type="match status" value="1"/>
</dbReference>
<name>A0A8K0C9V4_IGNLU</name>
<comment type="cofactor">
    <cofactor evidence="1">
        <name>thiamine diphosphate</name>
        <dbReference type="ChEBI" id="CHEBI:58937"/>
    </cofactor>
</comment>
<dbReference type="InterPro" id="IPR033248">
    <property type="entry name" value="Transketolase_C"/>
</dbReference>
<keyword evidence="5" id="KW-0560">Oxidoreductase</keyword>
<dbReference type="GO" id="GO:0009083">
    <property type="term" value="P:branched-chain amino acid catabolic process"/>
    <property type="evidence" value="ECO:0007669"/>
    <property type="project" value="TreeGrafter"/>
</dbReference>
<dbReference type="AlphaFoldDB" id="A0A8K0C9V4"/>
<evidence type="ECO:0000256" key="1">
    <source>
        <dbReference type="ARBA" id="ARBA00001964"/>
    </source>
</evidence>
<evidence type="ECO:0000256" key="6">
    <source>
        <dbReference type="ARBA" id="ARBA00023128"/>
    </source>
</evidence>
<protein>
    <recommendedName>
        <fullName evidence="10">2-oxoisovalerate dehydrogenase subunit beta, mitochondrial</fullName>
        <ecNumber evidence="3">1.2.4.4</ecNumber>
    </recommendedName>
    <alternativeName>
        <fullName evidence="11">Branched-chain alpha-keto acid dehydrogenase E1 component beta chain</fullName>
    </alternativeName>
</protein>
<dbReference type="OrthoDB" id="878at2759"/>
<evidence type="ECO:0000313" key="13">
    <source>
        <dbReference type="EMBL" id="KAF2881402.1"/>
    </source>
</evidence>
<comment type="subunit">
    <text evidence="9">Heterotetramer of 2 alpha/BCKDHA and 2 beta chains/BCKDHB that forms the branched-chain alpha-keto acid decarboxylase (E1) component of the BCKD complex. The branched-chain alpha-ketoacid dehydrogenase is a large complex composed of three major building blocks E1, E2 and E3. It is organized around E2, a 24-meric cubic core composed of DBT, to which are associated 6 to 12 copies of E1, and approximately 6 copies of the dehydrogenase E3, a DLD dimer.</text>
</comment>
<dbReference type="Pfam" id="PF02780">
    <property type="entry name" value="Transketolase_C"/>
    <property type="match status" value="1"/>
</dbReference>
<comment type="subcellular location">
    <subcellularLocation>
        <location evidence="2">Mitochondrion matrix</location>
    </subcellularLocation>
</comment>
<proteinExistence type="predicted"/>
<dbReference type="InterPro" id="IPR009014">
    <property type="entry name" value="Transketo_C/PFOR_II"/>
</dbReference>
<evidence type="ECO:0000256" key="2">
    <source>
        <dbReference type="ARBA" id="ARBA00004305"/>
    </source>
</evidence>
<evidence type="ECO:0000256" key="7">
    <source>
        <dbReference type="ARBA" id="ARBA00051764"/>
    </source>
</evidence>
<evidence type="ECO:0000256" key="3">
    <source>
        <dbReference type="ARBA" id="ARBA00012277"/>
    </source>
</evidence>
<dbReference type="InterPro" id="IPR029061">
    <property type="entry name" value="THDP-binding"/>
</dbReference>
<dbReference type="EC" id="1.2.4.4" evidence="3"/>
<dbReference type="Proteomes" id="UP000801492">
    <property type="component" value="Unassembled WGS sequence"/>
</dbReference>